<name>A0A9W8M295_9FUNG</name>
<feature type="transmembrane region" description="Helical" evidence="2">
    <location>
        <begin position="295"/>
        <end position="317"/>
    </location>
</feature>
<sequence>MRLSSVDDEDERKGGGGGRPGGGGGGKPSGSKPGGSGNSVGSGSSKPSLSGGGGSGGKGSGSMGDRPPSYGSLYPDRSGVNAGGKGSGSGDSSRPYGPPPAYTANAQYTTVNRGQTVQTHTFASKSPAVYYASPTRSTYPGAWGYGFYPIFPYPWWAYGGGVWAGSTYYGNSYNHGVHKYKAEFRNITVVNATSIPFIGDIDLFDNKSNVTLTDFNNGTIRVAPCGNSTSDKLNVDAKECDFIVLDLRLGSVVAGNARAQVLNEVMFFNLTLGSRTALLRTQTISSTNKTARGGIIAGIVLGSIGFVALVCVAFWLFKRRSKLAARKVLS</sequence>
<evidence type="ECO:0000313" key="4">
    <source>
        <dbReference type="Proteomes" id="UP001140074"/>
    </source>
</evidence>
<accession>A0A9W8M295</accession>
<dbReference type="EMBL" id="JANBUY010000442">
    <property type="protein sequence ID" value="KAJ2859019.1"/>
    <property type="molecule type" value="Genomic_DNA"/>
</dbReference>
<gene>
    <name evidence="3" type="ORF">GGH94_006331</name>
</gene>
<comment type="caution">
    <text evidence="3">The sequence shown here is derived from an EMBL/GenBank/DDBJ whole genome shotgun (WGS) entry which is preliminary data.</text>
</comment>
<dbReference type="CDD" id="cd12087">
    <property type="entry name" value="TM_EGFR-like"/>
    <property type="match status" value="1"/>
</dbReference>
<feature type="compositionally biased region" description="Gly residues" evidence="1">
    <location>
        <begin position="50"/>
        <end position="62"/>
    </location>
</feature>
<evidence type="ECO:0000313" key="3">
    <source>
        <dbReference type="EMBL" id="KAJ2859019.1"/>
    </source>
</evidence>
<keyword evidence="2" id="KW-0812">Transmembrane</keyword>
<keyword evidence="4" id="KW-1185">Reference proteome</keyword>
<keyword evidence="2" id="KW-1133">Transmembrane helix</keyword>
<dbReference type="Proteomes" id="UP001140074">
    <property type="component" value="Unassembled WGS sequence"/>
</dbReference>
<reference evidence="3" key="1">
    <citation type="submission" date="2022-07" db="EMBL/GenBank/DDBJ databases">
        <title>Phylogenomic reconstructions and comparative analyses of Kickxellomycotina fungi.</title>
        <authorList>
            <person name="Reynolds N.K."/>
            <person name="Stajich J.E."/>
            <person name="Barry K."/>
            <person name="Grigoriev I.V."/>
            <person name="Crous P."/>
            <person name="Smith M.E."/>
        </authorList>
    </citation>
    <scope>NUCLEOTIDE SEQUENCE</scope>
    <source>
        <strain evidence="3">RSA 476</strain>
    </source>
</reference>
<evidence type="ECO:0000256" key="2">
    <source>
        <dbReference type="SAM" id="Phobius"/>
    </source>
</evidence>
<organism evidence="3 4">
    <name type="scientific">Coemansia aciculifera</name>
    <dbReference type="NCBI Taxonomy" id="417176"/>
    <lineage>
        <taxon>Eukaryota</taxon>
        <taxon>Fungi</taxon>
        <taxon>Fungi incertae sedis</taxon>
        <taxon>Zoopagomycota</taxon>
        <taxon>Kickxellomycotina</taxon>
        <taxon>Kickxellomycetes</taxon>
        <taxon>Kickxellales</taxon>
        <taxon>Kickxellaceae</taxon>
        <taxon>Coemansia</taxon>
    </lineage>
</organism>
<feature type="compositionally biased region" description="Gly residues" evidence="1">
    <location>
        <begin position="15"/>
        <end position="40"/>
    </location>
</feature>
<proteinExistence type="predicted"/>
<evidence type="ECO:0000256" key="1">
    <source>
        <dbReference type="SAM" id="MobiDB-lite"/>
    </source>
</evidence>
<protein>
    <submittedName>
        <fullName evidence="3">Uncharacterized protein</fullName>
    </submittedName>
</protein>
<feature type="region of interest" description="Disordered" evidence="1">
    <location>
        <begin position="1"/>
        <end position="104"/>
    </location>
</feature>
<feature type="compositionally biased region" description="Acidic residues" evidence="1">
    <location>
        <begin position="1"/>
        <end position="10"/>
    </location>
</feature>
<keyword evidence="2" id="KW-0472">Membrane</keyword>
<dbReference type="AlphaFoldDB" id="A0A9W8M295"/>